<evidence type="ECO:0000313" key="3">
    <source>
        <dbReference type="Proteomes" id="UP000029590"/>
    </source>
</evidence>
<dbReference type="EMBL" id="JPGG01000018">
    <property type="protein sequence ID" value="KGC10425.1"/>
    <property type="molecule type" value="Genomic_DNA"/>
</dbReference>
<evidence type="ECO:0000313" key="2">
    <source>
        <dbReference type="EMBL" id="KGC10425.1"/>
    </source>
</evidence>
<proteinExistence type="predicted"/>
<name>A0AAW3ERL5_BURGA</name>
<dbReference type="Pfam" id="PF14549">
    <property type="entry name" value="P22_Cro"/>
    <property type="match status" value="1"/>
</dbReference>
<dbReference type="RefSeq" id="WP_036053514.1">
    <property type="nucleotide sequence ID" value="NZ_CADEQD010000001.1"/>
</dbReference>
<dbReference type="KEGG" id="bgo:BM43_3037"/>
<dbReference type="SUPFAM" id="SSF47413">
    <property type="entry name" value="lambda repressor-like DNA-binding domains"/>
    <property type="match status" value="1"/>
</dbReference>
<reference evidence="1 3" key="1">
    <citation type="submission" date="2014-04" db="EMBL/GenBank/DDBJ databases">
        <authorList>
            <person name="Bishop-Lilly K.A."/>
            <person name="Broomall S.M."/>
            <person name="Chain P.S."/>
            <person name="Chertkov O."/>
            <person name="Coyne S.R."/>
            <person name="Daligault H.E."/>
            <person name="Davenport K.W."/>
            <person name="Erkkila T."/>
            <person name="Frey K.G."/>
            <person name="Gibbons H.S."/>
            <person name="Gu W."/>
            <person name="Jaissle J."/>
            <person name="Johnson S.L."/>
            <person name="Koroleva G.I."/>
            <person name="Ladner J.T."/>
            <person name="Lo C.-C."/>
            <person name="Minogue T.D."/>
            <person name="Munk C."/>
            <person name="Palacios G.F."/>
            <person name="Redden C.L."/>
            <person name="Rosenzweig C.N."/>
            <person name="Scholz M.B."/>
            <person name="Teshima H."/>
            <person name="Xu Y."/>
        </authorList>
    </citation>
    <scope>NUCLEOTIDE SEQUENCE [LARGE SCALE GENOMIC DNA]</scope>
    <source>
        <strain evidence="3">gladioli</strain>
        <strain evidence="1">Gladioli</strain>
    </source>
</reference>
<dbReference type="EMBL" id="JPGG01000018">
    <property type="protein sequence ID" value="KGC09335.1"/>
    <property type="molecule type" value="Genomic_DNA"/>
</dbReference>
<dbReference type="GO" id="GO:0003677">
    <property type="term" value="F:DNA binding"/>
    <property type="evidence" value="ECO:0007669"/>
    <property type="project" value="UniProtKB-KW"/>
</dbReference>
<dbReference type="InterPro" id="IPR010982">
    <property type="entry name" value="Lambda_DNA-bd_dom_sf"/>
</dbReference>
<dbReference type="Gene3D" id="1.10.260.40">
    <property type="entry name" value="lambda repressor-like DNA-binding domains"/>
    <property type="match status" value="1"/>
</dbReference>
<evidence type="ECO:0000313" key="1">
    <source>
        <dbReference type="EMBL" id="KGC09335.1"/>
    </source>
</evidence>
<protein>
    <submittedName>
        <fullName evidence="1">DNA-binding transcriptional regulator Cro family protein</fullName>
    </submittedName>
</protein>
<organism evidence="1 3">
    <name type="scientific">Burkholderia gladioli</name>
    <name type="common">Pseudomonas marginata</name>
    <name type="synonym">Phytomonas marginata</name>
    <dbReference type="NCBI Taxonomy" id="28095"/>
    <lineage>
        <taxon>Bacteria</taxon>
        <taxon>Pseudomonadati</taxon>
        <taxon>Pseudomonadota</taxon>
        <taxon>Betaproteobacteria</taxon>
        <taxon>Burkholderiales</taxon>
        <taxon>Burkholderiaceae</taxon>
        <taxon>Burkholderia</taxon>
    </lineage>
</organism>
<accession>A0AAW3ERL5</accession>
<keyword evidence="1" id="KW-0238">DNA-binding</keyword>
<dbReference type="Proteomes" id="UP000029590">
    <property type="component" value="Unassembled WGS sequence"/>
</dbReference>
<sequence>MNLTKQQATAIFGSGAALARALGITRGAVSQWPDKLDQQRTAMVIGAAVQSGRALPPGFIVPVDESDTPAAA</sequence>
<gene>
    <name evidence="2" type="ORF">DM48_5807</name>
    <name evidence="1" type="ORF">DM48_5859</name>
</gene>
<comment type="caution">
    <text evidence="1">The sequence shown here is derived from an EMBL/GenBank/DDBJ whole genome shotgun (WGS) entry which is preliminary data.</text>
</comment>
<dbReference type="AlphaFoldDB" id="A0AAW3ERL5"/>